<proteinExistence type="predicted"/>
<evidence type="ECO:0000313" key="2">
    <source>
        <dbReference type="EMBL" id="EOA81044.1"/>
    </source>
</evidence>
<evidence type="ECO:0000256" key="1">
    <source>
        <dbReference type="SAM" id="MobiDB-lite"/>
    </source>
</evidence>
<dbReference type="OrthoDB" id="4172108at2759"/>
<reference evidence="2 3" key="2">
    <citation type="journal article" date="2013" name="PLoS Genet.">
        <title>Comparative genome structure, secondary metabolite, and effector coding capacity across Cochliobolus pathogens.</title>
        <authorList>
            <person name="Condon B.J."/>
            <person name="Leng Y."/>
            <person name="Wu D."/>
            <person name="Bushley K.E."/>
            <person name="Ohm R.A."/>
            <person name="Otillar R."/>
            <person name="Martin J."/>
            <person name="Schackwitz W."/>
            <person name="Grimwood J."/>
            <person name="MohdZainudin N."/>
            <person name="Xue C."/>
            <person name="Wang R."/>
            <person name="Manning V.A."/>
            <person name="Dhillon B."/>
            <person name="Tu Z.J."/>
            <person name="Steffenson B.J."/>
            <person name="Salamov A."/>
            <person name="Sun H."/>
            <person name="Lowry S."/>
            <person name="LaButti K."/>
            <person name="Han J."/>
            <person name="Copeland A."/>
            <person name="Lindquist E."/>
            <person name="Barry K."/>
            <person name="Schmutz J."/>
            <person name="Baker S.E."/>
            <person name="Ciuffetti L.M."/>
            <person name="Grigoriev I.V."/>
            <person name="Zhong S."/>
            <person name="Turgeon B.G."/>
        </authorList>
    </citation>
    <scope>NUCLEOTIDE SEQUENCE [LARGE SCALE GENOMIC DNA]</scope>
    <source>
        <strain evidence="3">28A</strain>
    </source>
</reference>
<dbReference type="GeneID" id="19397778"/>
<accession>R0JU49</accession>
<protein>
    <submittedName>
        <fullName evidence="2">Uncharacterized protein</fullName>
    </submittedName>
</protein>
<feature type="region of interest" description="Disordered" evidence="1">
    <location>
        <begin position="279"/>
        <end position="359"/>
    </location>
</feature>
<dbReference type="Proteomes" id="UP000016935">
    <property type="component" value="Unassembled WGS sequence"/>
</dbReference>
<sequence>MSFGCSPSDVLKLLEISTRVYLAFKDANENSEAQVSAMVKEFTTFHTCLFELAELMKQYGQPMPFPVKDFEATLKRCEKTLDPYADHLVDKKMGVKKFIFTIRYMGMEKEIDGLRKQITGHYQALHMCISFLQLNALGFSSQNAPLALPAPDEHPLFSEWVIFDRWLQNEDERIAKEAALARRLSSDDAPPAVPSDDAQTAAILYHLRRQVDDAILIEENRAKRMTAEKRSHLSPSDAMRQEVRNMPPAPARTYTLETDHSGNFTGFEEQQMDGSAATIRPNLHTPSYSPKAGSPHGDSYFGSIDWAESPTDTSTSCNATHTPSVSTNRSSVSYSPASQPVSSGADLSSGGSTPDNAASYSLRRSMSRTSLATMALGEAALDWKRICRSAQVERRSVKYGAESRDCDVRWRYREDTGITIRAVYQSSQDRKLRTWIEQHFPATGPSIPLTTTYPDGAVSIDFPRGSFGKLDKQYTDIKYTFSGYETAEKFQTLLYTNNGADAAELKFDRPILSISSDKNPTDEKLTLVFSKDASRWTTDKLFPRRKSSSTTSTAPLSPPRKRTDSMELPDPTRCATKASVASDASIKSFKSALRCAANPARTPPHLNRFGYSELEIKFNNKKDRRAFLDTWKEYVRPLGRGAVVM</sequence>
<feature type="compositionally biased region" description="Low complexity" evidence="1">
    <location>
        <begin position="322"/>
        <end position="336"/>
    </location>
</feature>
<feature type="compositionally biased region" description="Polar residues" evidence="1">
    <location>
        <begin position="337"/>
        <end position="359"/>
    </location>
</feature>
<dbReference type="AlphaFoldDB" id="R0JU49"/>
<dbReference type="HOGENOM" id="CLU_373827_0_0_1"/>
<feature type="region of interest" description="Disordered" evidence="1">
    <location>
        <begin position="540"/>
        <end position="570"/>
    </location>
</feature>
<organism evidence="2 3">
    <name type="scientific">Exserohilum turcicum (strain 28A)</name>
    <name type="common">Northern leaf blight fungus</name>
    <name type="synonym">Setosphaeria turcica</name>
    <dbReference type="NCBI Taxonomy" id="671987"/>
    <lineage>
        <taxon>Eukaryota</taxon>
        <taxon>Fungi</taxon>
        <taxon>Dikarya</taxon>
        <taxon>Ascomycota</taxon>
        <taxon>Pezizomycotina</taxon>
        <taxon>Dothideomycetes</taxon>
        <taxon>Pleosporomycetidae</taxon>
        <taxon>Pleosporales</taxon>
        <taxon>Pleosporineae</taxon>
        <taxon>Pleosporaceae</taxon>
        <taxon>Exserohilum</taxon>
    </lineage>
</organism>
<dbReference type="eggNOG" id="ENOG502T39J">
    <property type="taxonomic scope" value="Eukaryota"/>
</dbReference>
<feature type="compositionally biased region" description="Polar residues" evidence="1">
    <location>
        <begin position="310"/>
        <end position="321"/>
    </location>
</feature>
<reference evidence="2 3" key="1">
    <citation type="journal article" date="2012" name="PLoS Pathog.">
        <title>Diverse lifestyles and strategies of plant pathogenesis encoded in the genomes of eighteen Dothideomycetes fungi.</title>
        <authorList>
            <person name="Ohm R.A."/>
            <person name="Feau N."/>
            <person name="Henrissat B."/>
            <person name="Schoch C.L."/>
            <person name="Horwitz B.A."/>
            <person name="Barry K.W."/>
            <person name="Condon B.J."/>
            <person name="Copeland A.C."/>
            <person name="Dhillon B."/>
            <person name="Glaser F."/>
            <person name="Hesse C.N."/>
            <person name="Kosti I."/>
            <person name="LaButti K."/>
            <person name="Lindquist E.A."/>
            <person name="Lucas S."/>
            <person name="Salamov A.A."/>
            <person name="Bradshaw R.E."/>
            <person name="Ciuffetti L."/>
            <person name="Hamelin R.C."/>
            <person name="Kema G.H.J."/>
            <person name="Lawrence C."/>
            <person name="Scott J.A."/>
            <person name="Spatafora J.W."/>
            <person name="Turgeon B.G."/>
            <person name="de Wit P.J.G.M."/>
            <person name="Zhong S."/>
            <person name="Goodwin S.B."/>
            <person name="Grigoriev I.V."/>
        </authorList>
    </citation>
    <scope>NUCLEOTIDE SEQUENCE [LARGE SCALE GENOMIC DNA]</scope>
    <source>
        <strain evidence="3">28A</strain>
    </source>
</reference>
<keyword evidence="3" id="KW-1185">Reference proteome</keyword>
<gene>
    <name evidence="2" type="ORF">SETTUDRAFT_158005</name>
</gene>
<evidence type="ECO:0000313" key="3">
    <source>
        <dbReference type="Proteomes" id="UP000016935"/>
    </source>
</evidence>
<dbReference type="EMBL" id="KB908877">
    <property type="protein sequence ID" value="EOA81044.1"/>
    <property type="molecule type" value="Genomic_DNA"/>
</dbReference>
<dbReference type="RefSeq" id="XP_008031596.1">
    <property type="nucleotide sequence ID" value="XM_008033405.1"/>
</dbReference>
<name>R0JU49_EXST2</name>